<reference evidence="2" key="1">
    <citation type="submission" date="2020-08" db="EMBL/GenBank/DDBJ databases">
        <title>Multicomponent nature underlies the extraordinary mechanical properties of spider dragline silk.</title>
        <authorList>
            <person name="Kono N."/>
            <person name="Nakamura H."/>
            <person name="Mori M."/>
            <person name="Yoshida Y."/>
            <person name="Ohtoshi R."/>
            <person name="Malay A.D."/>
            <person name="Moran D.A.P."/>
            <person name="Tomita M."/>
            <person name="Numata K."/>
            <person name="Arakawa K."/>
        </authorList>
    </citation>
    <scope>NUCLEOTIDE SEQUENCE</scope>
</reference>
<feature type="compositionally biased region" description="Basic and acidic residues" evidence="1">
    <location>
        <begin position="110"/>
        <end position="119"/>
    </location>
</feature>
<feature type="compositionally biased region" description="Polar residues" evidence="1">
    <location>
        <begin position="72"/>
        <end position="92"/>
    </location>
</feature>
<name>A0A8X6XEV1_9ARAC</name>
<feature type="region of interest" description="Disordered" evidence="1">
    <location>
        <begin position="346"/>
        <end position="379"/>
    </location>
</feature>
<sequence>MSMKPLVDSSEDVLSGVFINYMTENKGDTVGLSGGGSYRTGGATGTSHGIPSQNSNTLHTNSPLSHKDRSPGRTSSQYLSPYPRSWQSSKKSLSPKRYSTMEHATSQQHSTDRSSRYTDYHSPSTYGWSKDVRRSLSPCYGDYSYLHGRDRSPVHRSQKPRVFLPSRNTVWTDLSLRFPKTVRYSGKVGDGYRRSDVTYNGTYDRPRVSELSGWRAKLAQQGYVATTSKKVCRPCLPERKWQYLDDQEVEEEEAGFEYRTSCGTHPESDEQQHESVISRTKRMKLQKFTENPIVAEIAVQVDPEDLQKYRELEERRVNRSFISSRHHSWYDSVPISYKKYLSPMPWRGSGNYSSTRPSRNDNEETKDMSPVPEQTETNKDFRKSALNVDLPHTEAQLFAQRQAETRWRRTVDDNYYTSEDGSPSETGYDSSYTDADRSSGDTEGFFTDSLDRSYTFGTSYRSSQRSTPFGDDGHFLESVPSAEGPFEEFDQEQIQMLAEQFVDSTDLNSDLDTEGCSDAVPHGDIIAENLCFRFKSLNEESSQRDSGFSEIYNQCDSPGISIPQDQVVEQEQHYDKEMKEVFISGCYDIDQLLTDKDLDYTAFQTFEDFDRMIERHKSNVRRRLSCEDGLTYCKPRWSKPAKTGLKLDLEACSKFIGTCHDIDEMLGVPTPLSPDSEASFAQEKMVSSTIPEEEEGDGVSTAATSIIGCSDIADLTWLSDHDSVIEHSGLKKIQEWSPSSHQGKLDSGLFVLPELDSSSPRQTGHLRGGSVRFAEVPPVEDLWSVFAFLKDLGLPTDLWVLVDMSSLL</sequence>
<dbReference type="EMBL" id="BMAV01007927">
    <property type="protein sequence ID" value="GFY51194.1"/>
    <property type="molecule type" value="Genomic_DNA"/>
</dbReference>
<comment type="caution">
    <text evidence="2">The sequence shown here is derived from an EMBL/GenBank/DDBJ whole genome shotgun (WGS) entry which is preliminary data.</text>
</comment>
<evidence type="ECO:0000313" key="3">
    <source>
        <dbReference type="Proteomes" id="UP000886998"/>
    </source>
</evidence>
<protein>
    <submittedName>
        <fullName evidence="2">Uncharacterized protein</fullName>
    </submittedName>
</protein>
<gene>
    <name evidence="2" type="primary">NCL1_14857</name>
    <name evidence="2" type="ORF">TNIN_406931</name>
</gene>
<evidence type="ECO:0000313" key="2">
    <source>
        <dbReference type="EMBL" id="GFY51194.1"/>
    </source>
</evidence>
<feature type="region of interest" description="Disordered" evidence="1">
    <location>
        <begin position="410"/>
        <end position="446"/>
    </location>
</feature>
<keyword evidence="3" id="KW-1185">Reference proteome</keyword>
<feature type="compositionally biased region" description="Polar residues" evidence="1">
    <location>
        <begin position="49"/>
        <end position="64"/>
    </location>
</feature>
<feature type="compositionally biased region" description="Polar residues" evidence="1">
    <location>
        <begin position="415"/>
        <end position="433"/>
    </location>
</feature>
<dbReference type="OrthoDB" id="6419306at2759"/>
<dbReference type="Proteomes" id="UP000886998">
    <property type="component" value="Unassembled WGS sequence"/>
</dbReference>
<proteinExistence type="predicted"/>
<dbReference type="AlphaFoldDB" id="A0A8X6XEV1"/>
<feature type="region of interest" description="Disordered" evidence="1">
    <location>
        <begin position="25"/>
        <end position="124"/>
    </location>
</feature>
<accession>A0A8X6XEV1</accession>
<feature type="compositionally biased region" description="Gly residues" evidence="1">
    <location>
        <begin position="32"/>
        <end position="44"/>
    </location>
</feature>
<evidence type="ECO:0000256" key="1">
    <source>
        <dbReference type="SAM" id="MobiDB-lite"/>
    </source>
</evidence>
<organism evidence="2 3">
    <name type="scientific">Trichonephila inaurata madagascariensis</name>
    <dbReference type="NCBI Taxonomy" id="2747483"/>
    <lineage>
        <taxon>Eukaryota</taxon>
        <taxon>Metazoa</taxon>
        <taxon>Ecdysozoa</taxon>
        <taxon>Arthropoda</taxon>
        <taxon>Chelicerata</taxon>
        <taxon>Arachnida</taxon>
        <taxon>Araneae</taxon>
        <taxon>Araneomorphae</taxon>
        <taxon>Entelegynae</taxon>
        <taxon>Araneoidea</taxon>
        <taxon>Nephilidae</taxon>
        <taxon>Trichonephila</taxon>
        <taxon>Trichonephila inaurata</taxon>
    </lineage>
</organism>
<feature type="compositionally biased region" description="Basic and acidic residues" evidence="1">
    <location>
        <begin position="358"/>
        <end position="367"/>
    </location>
</feature>